<dbReference type="GO" id="GO:0016757">
    <property type="term" value="F:glycosyltransferase activity"/>
    <property type="evidence" value="ECO:0007669"/>
    <property type="project" value="UniProtKB-KW"/>
</dbReference>
<name>A0A2M8J5U6_9RHOB</name>
<dbReference type="OrthoDB" id="9771846at2"/>
<dbReference type="Gene3D" id="3.90.550.10">
    <property type="entry name" value="Spore Coat Polysaccharide Biosynthesis Protein SpsA, Chain A"/>
    <property type="match status" value="1"/>
</dbReference>
<evidence type="ECO:0000259" key="4">
    <source>
        <dbReference type="Pfam" id="PF00535"/>
    </source>
</evidence>
<feature type="domain" description="Glycosyltransferase 2-like" evidence="4">
    <location>
        <begin position="84"/>
        <end position="199"/>
    </location>
</feature>
<dbReference type="SUPFAM" id="SSF53448">
    <property type="entry name" value="Nucleotide-diphospho-sugar transferases"/>
    <property type="match status" value="1"/>
</dbReference>
<evidence type="ECO:0000256" key="1">
    <source>
        <dbReference type="ARBA" id="ARBA00006739"/>
    </source>
</evidence>
<dbReference type="InterPro" id="IPR029044">
    <property type="entry name" value="Nucleotide-diphossugar_trans"/>
</dbReference>
<dbReference type="Proteomes" id="UP000231553">
    <property type="component" value="Unassembled WGS sequence"/>
</dbReference>
<reference evidence="5 6" key="1">
    <citation type="journal article" date="2018" name="Int. J. Syst. Evol. Microbiol.">
        <title>Pseudooceanicola lipolyticus sp. nov., a marine alphaproteobacterium, reclassification of Oceanicola flagellatus as Pseudooceanicola flagellatus comb. nov. and emended description of the genus Pseudooceanicola.</title>
        <authorList>
            <person name="Huang M.-M."/>
            <person name="Guo L.-L."/>
            <person name="Wu Y.-H."/>
            <person name="Lai Q.-L."/>
            <person name="Shao Z.-Z."/>
            <person name="Wang C.-S."/>
            <person name="Wu M."/>
            <person name="Xu X.-W."/>
        </authorList>
    </citation>
    <scope>NUCLEOTIDE SEQUENCE [LARGE SCALE GENOMIC DNA]</scope>
    <source>
        <strain evidence="5 6">157</strain>
    </source>
</reference>
<gene>
    <name evidence="5" type="ORF">CVM52_03150</name>
</gene>
<evidence type="ECO:0000313" key="5">
    <source>
        <dbReference type="EMBL" id="PJE38153.1"/>
    </source>
</evidence>
<sequence>MASMPVSCPMAMWRPLPRPYRACWATGPAAIRLDRPPVTPCLTTIHGRQSPSGCIPPMIRPARRVASASATMRMAETGEYGLTAVVINYNGGERLLSCLQSLVDHAPLVDEFILVDNGSQDGSPEGAEQICPGLVIIRLQENPGPATARNRGMKAARNRRVLLVDADTQVTPGAIDELLAAQQATGAAIVCPRLVFAPENKTIQCDGAYPHFLGTLVLGNANARRDAGSAAHSVDGLISTFLLVDRDAALSAGGFNEAFFFYFEDLEFGLRMRLLGHTIACATRAVVLHDRGAGYTGLSFRGAGNYPKQRAYLSMRNRLLTIAICFHWRTILVLAPALLAYECATLGLVVIRGWIPQWAQGWAWIIANRHELRQMRNQVQHHRRLRDGAVLHGSPLPFADGLFRGRVSGALVRLLSGSFAAYWRIARVAVH</sequence>
<comment type="similarity">
    <text evidence="1">Belongs to the glycosyltransferase 2 family.</text>
</comment>
<dbReference type="Pfam" id="PF00535">
    <property type="entry name" value="Glycos_transf_2"/>
    <property type="match status" value="1"/>
</dbReference>
<accession>A0A2M8J5U6</accession>
<proteinExistence type="inferred from homology"/>
<keyword evidence="3" id="KW-0808">Transferase</keyword>
<protein>
    <recommendedName>
        <fullName evidence="4">Glycosyltransferase 2-like domain-containing protein</fullName>
    </recommendedName>
</protein>
<dbReference type="PANTHER" id="PTHR43179:SF12">
    <property type="entry name" value="GALACTOFURANOSYLTRANSFERASE GLFT2"/>
    <property type="match status" value="1"/>
</dbReference>
<comment type="caution">
    <text evidence="5">The sequence shown here is derived from an EMBL/GenBank/DDBJ whole genome shotgun (WGS) entry which is preliminary data.</text>
</comment>
<organism evidence="5 6">
    <name type="scientific">Pseudooceanicola lipolyticus</name>
    <dbReference type="NCBI Taxonomy" id="2029104"/>
    <lineage>
        <taxon>Bacteria</taxon>
        <taxon>Pseudomonadati</taxon>
        <taxon>Pseudomonadota</taxon>
        <taxon>Alphaproteobacteria</taxon>
        <taxon>Rhodobacterales</taxon>
        <taxon>Paracoccaceae</taxon>
        <taxon>Pseudooceanicola</taxon>
    </lineage>
</organism>
<dbReference type="InterPro" id="IPR001173">
    <property type="entry name" value="Glyco_trans_2-like"/>
</dbReference>
<dbReference type="AlphaFoldDB" id="A0A2M8J5U6"/>
<keyword evidence="2" id="KW-0328">Glycosyltransferase</keyword>
<dbReference type="CDD" id="cd04186">
    <property type="entry name" value="GT_2_like_c"/>
    <property type="match status" value="1"/>
</dbReference>
<evidence type="ECO:0000313" key="6">
    <source>
        <dbReference type="Proteomes" id="UP000231553"/>
    </source>
</evidence>
<dbReference type="PANTHER" id="PTHR43179">
    <property type="entry name" value="RHAMNOSYLTRANSFERASE WBBL"/>
    <property type="match status" value="1"/>
</dbReference>
<evidence type="ECO:0000256" key="3">
    <source>
        <dbReference type="ARBA" id="ARBA00022679"/>
    </source>
</evidence>
<evidence type="ECO:0000256" key="2">
    <source>
        <dbReference type="ARBA" id="ARBA00022676"/>
    </source>
</evidence>
<dbReference type="EMBL" id="PGTB01000004">
    <property type="protein sequence ID" value="PJE38153.1"/>
    <property type="molecule type" value="Genomic_DNA"/>
</dbReference>
<keyword evidence="6" id="KW-1185">Reference proteome</keyword>